<dbReference type="Pfam" id="PF05699">
    <property type="entry name" value="Dimer_Tnp_hAT"/>
    <property type="match status" value="1"/>
</dbReference>
<dbReference type="InterPro" id="IPR012337">
    <property type="entry name" value="RNaseH-like_sf"/>
</dbReference>
<evidence type="ECO:0000256" key="6">
    <source>
        <dbReference type="SAM" id="MobiDB-lite"/>
    </source>
</evidence>
<keyword evidence="9" id="KW-1185">Reference proteome</keyword>
<evidence type="ECO:0000256" key="3">
    <source>
        <dbReference type="ARBA" id="ARBA00022771"/>
    </source>
</evidence>
<evidence type="ECO:0000259" key="7">
    <source>
        <dbReference type="Pfam" id="PF05699"/>
    </source>
</evidence>
<dbReference type="InterPro" id="IPR008906">
    <property type="entry name" value="HATC_C_dom"/>
</dbReference>
<keyword evidence="3" id="KW-0863">Zinc-finger</keyword>
<keyword evidence="2" id="KW-0479">Metal-binding</keyword>
<feature type="domain" description="HAT C-terminal dimerisation" evidence="7">
    <location>
        <begin position="342"/>
        <end position="421"/>
    </location>
</feature>
<evidence type="ECO:0000313" key="8">
    <source>
        <dbReference type="EMBL" id="KAF5335302.1"/>
    </source>
</evidence>
<feature type="region of interest" description="Disordered" evidence="6">
    <location>
        <begin position="1"/>
        <end position="74"/>
    </location>
</feature>
<dbReference type="PANTHER" id="PTHR46481">
    <property type="entry name" value="ZINC FINGER BED DOMAIN-CONTAINING PROTEIN 4"/>
    <property type="match status" value="1"/>
</dbReference>
<evidence type="ECO:0000256" key="1">
    <source>
        <dbReference type="ARBA" id="ARBA00004123"/>
    </source>
</evidence>
<dbReference type="Proteomes" id="UP000541558">
    <property type="component" value="Unassembled WGS sequence"/>
</dbReference>
<dbReference type="EMBL" id="JAACJK010000063">
    <property type="protein sequence ID" value="KAF5335302.1"/>
    <property type="molecule type" value="Genomic_DNA"/>
</dbReference>
<dbReference type="GO" id="GO:0008270">
    <property type="term" value="F:zinc ion binding"/>
    <property type="evidence" value="ECO:0007669"/>
    <property type="project" value="UniProtKB-KW"/>
</dbReference>
<comment type="caution">
    <text evidence="8">The sequence shown here is derived from an EMBL/GenBank/DDBJ whole genome shotgun (WGS) entry which is preliminary data.</text>
</comment>
<dbReference type="GO" id="GO:0046983">
    <property type="term" value="F:protein dimerization activity"/>
    <property type="evidence" value="ECO:0007669"/>
    <property type="project" value="InterPro"/>
</dbReference>
<evidence type="ECO:0000313" key="9">
    <source>
        <dbReference type="Proteomes" id="UP000541558"/>
    </source>
</evidence>
<sequence>MSESPPPVKSRVGRIITATKRKLSAPTSTFLKAVKKPRTSADPKPEKSKPSKKAKTGAVAPKTKITGPRPVARQAKKAIVIDSEDDEDLDDMSSNGEVLDANSDHIMEEVQSDGEVAEVTVEEIDDEVELVYVAEKKKKTFKKGVYGFFKDPVIEYIDGRLTHKFDCIRGSACGRPTKFIRRFQDTGDATSTGNMRDHVKKCFSLEALTAADDLTANGVREVSYKNGGELTADAITVAFQRKGGKGRVTYSTRAHTKAESRPAAPITMSHPPARALIREEYDENYAPILVAAEFAEVQRVTQAKPEETHGQVNGEGNMFDVLPALAATDASTSTELPEFKDELDHYLSEDVDRSVVDAIPWWHKHRKMYPRLSRMALDYLTIPATSVDVERVFSRGRLIITHLRNRLTAQSIRALLCMNYWSLAGLVRDSDVLKVVRSNPEVEGDEDVDLEPGWDHINLD</sequence>
<evidence type="ECO:0000256" key="2">
    <source>
        <dbReference type="ARBA" id="ARBA00022723"/>
    </source>
</evidence>
<dbReference type="InterPro" id="IPR052035">
    <property type="entry name" value="ZnF_BED_domain_contain"/>
</dbReference>
<feature type="region of interest" description="Disordered" evidence="6">
    <location>
        <begin position="248"/>
        <end position="267"/>
    </location>
</feature>
<protein>
    <recommendedName>
        <fullName evidence="7">HAT C-terminal dimerisation domain-containing protein</fullName>
    </recommendedName>
</protein>
<reference evidence="8 9" key="1">
    <citation type="journal article" date="2020" name="ISME J.">
        <title>Uncovering the hidden diversity of litter-decomposition mechanisms in mushroom-forming fungi.</title>
        <authorList>
            <person name="Floudas D."/>
            <person name="Bentzer J."/>
            <person name="Ahren D."/>
            <person name="Johansson T."/>
            <person name="Persson P."/>
            <person name="Tunlid A."/>
        </authorList>
    </citation>
    <scope>NUCLEOTIDE SEQUENCE [LARGE SCALE GENOMIC DNA]</scope>
    <source>
        <strain evidence="8 9">CBS 175.51</strain>
    </source>
</reference>
<organism evidence="8 9">
    <name type="scientific">Ephemerocybe angulata</name>
    <dbReference type="NCBI Taxonomy" id="980116"/>
    <lineage>
        <taxon>Eukaryota</taxon>
        <taxon>Fungi</taxon>
        <taxon>Dikarya</taxon>
        <taxon>Basidiomycota</taxon>
        <taxon>Agaricomycotina</taxon>
        <taxon>Agaricomycetes</taxon>
        <taxon>Agaricomycetidae</taxon>
        <taxon>Agaricales</taxon>
        <taxon>Agaricineae</taxon>
        <taxon>Psathyrellaceae</taxon>
        <taxon>Ephemerocybe</taxon>
    </lineage>
</organism>
<name>A0A8H5C7A4_9AGAR</name>
<dbReference type="GO" id="GO:0005634">
    <property type="term" value="C:nucleus"/>
    <property type="evidence" value="ECO:0007669"/>
    <property type="project" value="UniProtKB-SubCell"/>
</dbReference>
<evidence type="ECO:0000256" key="4">
    <source>
        <dbReference type="ARBA" id="ARBA00022833"/>
    </source>
</evidence>
<dbReference type="AlphaFoldDB" id="A0A8H5C7A4"/>
<feature type="compositionally biased region" description="Basic and acidic residues" evidence="6">
    <location>
        <begin position="39"/>
        <end position="49"/>
    </location>
</feature>
<dbReference type="OrthoDB" id="2678088at2759"/>
<keyword evidence="5" id="KW-0539">Nucleus</keyword>
<evidence type="ECO:0000256" key="5">
    <source>
        <dbReference type="ARBA" id="ARBA00023242"/>
    </source>
</evidence>
<proteinExistence type="predicted"/>
<accession>A0A8H5C7A4</accession>
<keyword evidence="4" id="KW-0862">Zinc</keyword>
<dbReference type="SUPFAM" id="SSF53098">
    <property type="entry name" value="Ribonuclease H-like"/>
    <property type="match status" value="1"/>
</dbReference>
<dbReference type="PANTHER" id="PTHR46481:SF10">
    <property type="entry name" value="ZINC FINGER BED DOMAIN-CONTAINING PROTEIN 39"/>
    <property type="match status" value="1"/>
</dbReference>
<comment type="subcellular location">
    <subcellularLocation>
        <location evidence="1">Nucleus</location>
    </subcellularLocation>
</comment>
<gene>
    <name evidence="8" type="ORF">D9611_011794</name>
</gene>